<evidence type="ECO:0000256" key="5">
    <source>
        <dbReference type="ARBA" id="ARBA00022989"/>
    </source>
</evidence>
<keyword evidence="6 7" id="KW-0472">Membrane</keyword>
<keyword evidence="4 7" id="KW-0812">Transmembrane</keyword>
<evidence type="ECO:0000256" key="6">
    <source>
        <dbReference type="ARBA" id="ARBA00023136"/>
    </source>
</evidence>
<evidence type="ECO:0000256" key="3">
    <source>
        <dbReference type="ARBA" id="ARBA00022475"/>
    </source>
</evidence>
<evidence type="ECO:0000256" key="7">
    <source>
        <dbReference type="SAM" id="Phobius"/>
    </source>
</evidence>
<dbReference type="EMBL" id="PYGA01000010">
    <property type="protein sequence ID" value="PSK96799.1"/>
    <property type="molecule type" value="Genomic_DNA"/>
</dbReference>
<feature type="transmembrane region" description="Helical" evidence="7">
    <location>
        <begin position="71"/>
        <end position="93"/>
    </location>
</feature>
<feature type="transmembrane region" description="Helical" evidence="7">
    <location>
        <begin position="45"/>
        <end position="64"/>
    </location>
</feature>
<keyword evidence="3" id="KW-1003">Cell membrane</keyword>
<evidence type="ECO:0000256" key="1">
    <source>
        <dbReference type="ARBA" id="ARBA00004651"/>
    </source>
</evidence>
<evidence type="ECO:0000313" key="8">
    <source>
        <dbReference type="EMBL" id="PSK96799.1"/>
    </source>
</evidence>
<feature type="transmembrane region" description="Helical" evidence="7">
    <location>
        <begin position="113"/>
        <end position="133"/>
    </location>
</feature>
<dbReference type="AlphaFoldDB" id="A0A2P8DHY7"/>
<dbReference type="GO" id="GO:0005886">
    <property type="term" value="C:plasma membrane"/>
    <property type="evidence" value="ECO:0007669"/>
    <property type="project" value="UniProtKB-SubCell"/>
</dbReference>
<comment type="subcellular location">
    <subcellularLocation>
        <location evidence="1">Cell membrane</location>
        <topology evidence="1">Multi-pass membrane protein</topology>
    </subcellularLocation>
</comment>
<dbReference type="PANTHER" id="PTHR33452">
    <property type="entry name" value="OXIDOREDUCTASE CATD-RELATED"/>
    <property type="match status" value="1"/>
</dbReference>
<dbReference type="Proteomes" id="UP000240542">
    <property type="component" value="Unassembled WGS sequence"/>
</dbReference>
<accession>A0A2P8DHY7</accession>
<evidence type="ECO:0000256" key="2">
    <source>
        <dbReference type="ARBA" id="ARBA00006679"/>
    </source>
</evidence>
<evidence type="ECO:0000313" key="9">
    <source>
        <dbReference type="Proteomes" id="UP000240542"/>
    </source>
</evidence>
<organism evidence="8 9">
    <name type="scientific">Murinocardiopsis flavida</name>
    <dbReference type="NCBI Taxonomy" id="645275"/>
    <lineage>
        <taxon>Bacteria</taxon>
        <taxon>Bacillati</taxon>
        <taxon>Actinomycetota</taxon>
        <taxon>Actinomycetes</taxon>
        <taxon>Streptosporangiales</taxon>
        <taxon>Nocardiopsidaceae</taxon>
        <taxon>Murinocardiopsis</taxon>
    </lineage>
</organism>
<comment type="caution">
    <text evidence="8">The sequence shown here is derived from an EMBL/GenBank/DDBJ whole genome shotgun (WGS) entry which is preliminary data.</text>
</comment>
<sequence>MFAPTTTMRRAADATALIARIAVGIVFIVHGWQKISGGVAGTAEGFGAMGVPMPAAAAALAMVIEFGGGIALVIGALLPVAGVLLAAQMAAAYTVAHVGQPLVSADGGPAFELVLVLGAAALALGFNGGRYAVDRLLPWGRPRAAQEADAAAGSAAR</sequence>
<dbReference type="Pfam" id="PF07681">
    <property type="entry name" value="DoxX"/>
    <property type="match status" value="1"/>
</dbReference>
<proteinExistence type="inferred from homology"/>
<dbReference type="RefSeq" id="WP_106583694.1">
    <property type="nucleotide sequence ID" value="NZ_PYGA01000010.1"/>
</dbReference>
<keyword evidence="9" id="KW-1185">Reference proteome</keyword>
<dbReference type="InterPro" id="IPR051907">
    <property type="entry name" value="DoxX-like_oxidoreductase"/>
</dbReference>
<name>A0A2P8DHY7_9ACTN</name>
<evidence type="ECO:0000256" key="4">
    <source>
        <dbReference type="ARBA" id="ARBA00022692"/>
    </source>
</evidence>
<dbReference type="PANTHER" id="PTHR33452:SF1">
    <property type="entry name" value="INNER MEMBRANE PROTEIN YPHA-RELATED"/>
    <property type="match status" value="1"/>
</dbReference>
<dbReference type="InterPro" id="IPR032808">
    <property type="entry name" value="DoxX"/>
</dbReference>
<keyword evidence="5 7" id="KW-1133">Transmembrane helix</keyword>
<comment type="similarity">
    <text evidence="2">Belongs to the DoxX family.</text>
</comment>
<protein>
    <submittedName>
        <fullName evidence="8">Putative oxidoreductase</fullName>
    </submittedName>
</protein>
<reference evidence="8 9" key="1">
    <citation type="submission" date="2018-03" db="EMBL/GenBank/DDBJ databases">
        <title>Genomic Encyclopedia of Archaeal and Bacterial Type Strains, Phase II (KMG-II): from individual species to whole genera.</title>
        <authorList>
            <person name="Goeker M."/>
        </authorList>
    </citation>
    <scope>NUCLEOTIDE SEQUENCE [LARGE SCALE GENOMIC DNA]</scope>
    <source>
        <strain evidence="8 9">DSM 45312</strain>
    </source>
</reference>
<gene>
    <name evidence="8" type="ORF">CLV63_11096</name>
</gene>
<feature type="transmembrane region" description="Helical" evidence="7">
    <location>
        <begin position="12"/>
        <end position="33"/>
    </location>
</feature>